<dbReference type="InterPro" id="IPR014811">
    <property type="entry name" value="ArgoL1"/>
</dbReference>
<dbReference type="InterPro" id="IPR032473">
    <property type="entry name" value="Argonaute_Mid_dom"/>
</dbReference>
<dbReference type="SUPFAM" id="SSF101690">
    <property type="entry name" value="PAZ domain"/>
    <property type="match status" value="1"/>
</dbReference>
<dbReference type="Pfam" id="PF16487">
    <property type="entry name" value="ArgoMid"/>
    <property type="match status" value="1"/>
</dbReference>
<evidence type="ECO:0000259" key="4">
    <source>
        <dbReference type="PROSITE" id="PS50822"/>
    </source>
</evidence>
<dbReference type="SMART" id="SM01163">
    <property type="entry name" value="DUF1785"/>
    <property type="match status" value="1"/>
</dbReference>
<dbReference type="InterPro" id="IPR003165">
    <property type="entry name" value="Piwi"/>
</dbReference>
<dbReference type="Pfam" id="PF16486">
    <property type="entry name" value="ArgoN"/>
    <property type="match status" value="1"/>
</dbReference>
<dbReference type="EMBL" id="CAJVPL010000452">
    <property type="protein sequence ID" value="CAG8498958.1"/>
    <property type="molecule type" value="Genomic_DNA"/>
</dbReference>
<organism evidence="5 6">
    <name type="scientific">Ambispora gerdemannii</name>
    <dbReference type="NCBI Taxonomy" id="144530"/>
    <lineage>
        <taxon>Eukaryota</taxon>
        <taxon>Fungi</taxon>
        <taxon>Fungi incertae sedis</taxon>
        <taxon>Mucoromycota</taxon>
        <taxon>Glomeromycotina</taxon>
        <taxon>Glomeromycetes</taxon>
        <taxon>Archaeosporales</taxon>
        <taxon>Ambisporaceae</taxon>
        <taxon>Ambispora</taxon>
    </lineage>
</organism>
<dbReference type="Pfam" id="PF02171">
    <property type="entry name" value="Piwi"/>
    <property type="match status" value="1"/>
</dbReference>
<dbReference type="SMART" id="SM00950">
    <property type="entry name" value="Piwi"/>
    <property type="match status" value="1"/>
</dbReference>
<dbReference type="SMART" id="SM00949">
    <property type="entry name" value="PAZ"/>
    <property type="match status" value="1"/>
</dbReference>
<dbReference type="InterPro" id="IPR036397">
    <property type="entry name" value="RNaseH_sf"/>
</dbReference>
<dbReference type="InterPro" id="IPR032472">
    <property type="entry name" value="ArgoL2"/>
</dbReference>
<dbReference type="InterPro" id="IPR003100">
    <property type="entry name" value="PAZ_dom"/>
</dbReference>
<dbReference type="Gene3D" id="3.40.50.2300">
    <property type="match status" value="1"/>
</dbReference>
<feature type="domain" description="Piwi" evidence="4">
    <location>
        <begin position="516"/>
        <end position="812"/>
    </location>
</feature>
<dbReference type="CDD" id="cd04657">
    <property type="entry name" value="Piwi_ago-like"/>
    <property type="match status" value="1"/>
</dbReference>
<feature type="domain" description="PAZ" evidence="3">
    <location>
        <begin position="237"/>
        <end position="348"/>
    </location>
</feature>
<dbReference type="Pfam" id="PF08699">
    <property type="entry name" value="ArgoL1"/>
    <property type="match status" value="1"/>
</dbReference>
<dbReference type="Gene3D" id="2.170.260.10">
    <property type="entry name" value="paz domain"/>
    <property type="match status" value="1"/>
</dbReference>
<proteinExistence type="inferred from homology"/>
<name>A0A9N9EZ70_9GLOM</name>
<evidence type="ECO:0000256" key="1">
    <source>
        <dbReference type="RuleBase" id="RU361178"/>
    </source>
</evidence>
<keyword evidence="6" id="KW-1185">Reference proteome</keyword>
<dbReference type="InterPro" id="IPR012337">
    <property type="entry name" value="RNaseH-like_sf"/>
</dbReference>
<feature type="region of interest" description="Disordered" evidence="2">
    <location>
        <begin position="1"/>
        <end position="20"/>
    </location>
</feature>
<dbReference type="InterPro" id="IPR045246">
    <property type="entry name" value="Piwi_ago-like"/>
</dbReference>
<dbReference type="SUPFAM" id="SSF53098">
    <property type="entry name" value="Ribonuclease H-like"/>
    <property type="match status" value="1"/>
</dbReference>
<evidence type="ECO:0000313" key="6">
    <source>
        <dbReference type="Proteomes" id="UP000789831"/>
    </source>
</evidence>
<dbReference type="Gene3D" id="3.30.420.10">
    <property type="entry name" value="Ribonuclease H-like superfamily/Ribonuclease H"/>
    <property type="match status" value="1"/>
</dbReference>
<protein>
    <submittedName>
        <fullName evidence="5">572_t:CDS:1</fullName>
    </submittedName>
</protein>
<dbReference type="CDD" id="cd02846">
    <property type="entry name" value="PAZ_argonaute_like"/>
    <property type="match status" value="1"/>
</dbReference>
<dbReference type="PANTHER" id="PTHR22891">
    <property type="entry name" value="EUKARYOTIC TRANSLATION INITIATION FACTOR 2C"/>
    <property type="match status" value="1"/>
</dbReference>
<comment type="similarity">
    <text evidence="1">Belongs to the argonaute family.</text>
</comment>
<comment type="caution">
    <text evidence="5">The sequence shown here is derived from an EMBL/GenBank/DDBJ whole genome shotgun (WGS) entry which is preliminary data.</text>
</comment>
<sequence length="842" mass="95885">MSKREIDIQPESSKKGKAKTNEDIPDFAVIARPGYGRLGQPVMLKTNHLRIENFPDRIIHHYTFLCDPVVKKVAAFTIFSKMRADGVFGDIRPIFDGNSSIFSPAPLPIKVDNSTFEVKLDANSEINARAKTFKVTIHKNEHGEISMQPLKQYMNGQIGLTQQVANSMLALNTILNAEARDKFPNVKRGIFPDQERMFRLHGGIQLRFGFSQTIHPGTDHLYVNVDVCVSTFFPSGPLLEVIGALFGRNREELHRGFGWQQKGTLENLLRGIQFRITHRGGSRRKFKIEKLSNHAAQDIKFTDKNGREISVANHFLEQYKRDLEFKDLFCVIVKNNVNFPLEVCEVLPGQVFTKDLTDTGKADMIKLTAAKPFERFKKIEDGINTYLQFNNNNDLQAVGIQVSKHMAVVEGRMLASPKLAYTKVEIEPLNGRWSIRNLKFPKCQSLANWIMIVLAELSENKLRNFVGELTETMRNQGMEIKNDRPPTYFGNNVRNVSEMMHNYYSQHNSSNNPLQLIVMIMPKRTSQLYGEIKKVSDIELGVPSQCIIADRLNKPRNFSTWTNISMKINSKLGGCNLYLPKSSLPNSIESKPTMIMGADLSHPSFGSNKPSIAAVTASMGYSYTKYYGRVSQNTPRDEKIDNLTEMTTSLLEAFKNQNQGHLPHQIIYYRDGVSEGQFRAILHHEITHMRKAFGQLYPTGKSPKLTFIIAQKRHRTRFMPENKKYGDKAGNPVAGTVVDREITHKCEFDFYLQSHSGLQGTTRPVHYFVLHDENKFTADDVQTMTYFFSYLYQKCTSSISIVPPLAYADLLANRTRLYPGNENNEQVIPDLHENLHQSMYFA</sequence>
<reference evidence="5" key="1">
    <citation type="submission" date="2021-06" db="EMBL/GenBank/DDBJ databases">
        <authorList>
            <person name="Kallberg Y."/>
            <person name="Tangrot J."/>
            <person name="Rosling A."/>
        </authorList>
    </citation>
    <scope>NUCLEOTIDE SEQUENCE</scope>
    <source>
        <strain evidence="5">MT106</strain>
    </source>
</reference>
<dbReference type="PROSITE" id="PS50821">
    <property type="entry name" value="PAZ"/>
    <property type="match status" value="1"/>
</dbReference>
<evidence type="ECO:0000256" key="2">
    <source>
        <dbReference type="SAM" id="MobiDB-lite"/>
    </source>
</evidence>
<evidence type="ECO:0000259" key="3">
    <source>
        <dbReference type="PROSITE" id="PS50821"/>
    </source>
</evidence>
<dbReference type="Pfam" id="PF16488">
    <property type="entry name" value="ArgoL2"/>
    <property type="match status" value="1"/>
</dbReference>
<dbReference type="Pfam" id="PF02170">
    <property type="entry name" value="PAZ"/>
    <property type="match status" value="1"/>
</dbReference>
<accession>A0A9N9EZ70</accession>
<dbReference type="PROSITE" id="PS50822">
    <property type="entry name" value="PIWI"/>
    <property type="match status" value="1"/>
</dbReference>
<dbReference type="OrthoDB" id="10252740at2759"/>
<dbReference type="InterPro" id="IPR032474">
    <property type="entry name" value="Argonaute_N"/>
</dbReference>
<dbReference type="AlphaFoldDB" id="A0A9N9EZ70"/>
<evidence type="ECO:0000313" key="5">
    <source>
        <dbReference type="EMBL" id="CAG8498958.1"/>
    </source>
</evidence>
<dbReference type="GO" id="GO:0003723">
    <property type="term" value="F:RNA binding"/>
    <property type="evidence" value="ECO:0007669"/>
    <property type="project" value="InterPro"/>
</dbReference>
<dbReference type="InterPro" id="IPR036085">
    <property type="entry name" value="PAZ_dom_sf"/>
</dbReference>
<gene>
    <name evidence="5" type="ORF">AGERDE_LOCUS4146</name>
</gene>
<dbReference type="Proteomes" id="UP000789831">
    <property type="component" value="Unassembled WGS sequence"/>
</dbReference>